<dbReference type="InterPro" id="IPR058210">
    <property type="entry name" value="SACS/Nov_dom"/>
</dbReference>
<feature type="compositionally biased region" description="Pro residues" evidence="1">
    <location>
        <begin position="313"/>
        <end position="327"/>
    </location>
</feature>
<dbReference type="OrthoDB" id="10031156at2759"/>
<sequence>MAAVDFARLRNQTMADGHDSEVTVNTRALIDKVLARYSTEHTTLRELIQNASDAGATGVVIKYETDPSLTIPSPQSSDRSILLRHIIQNHTLKRLIVSNNGEPFTAADWTRLKSIADGNPDETKIGAFGVGFYSVFSDCDEPFVVSGDRTMAFYWKGNTLSTKVAPVPQEHQTSNTTFSLDYRQANPASPSYSPSKVPNIPTLCQFLATSLTFVGLSSIELHLDDHKVISFNKKTSPATELRVPQSLKTETQGKFMRVSHVNRQHSQIDAVWNNVIATAQNPPKRAAEVVQAEVRNAGTSLKSFFSRFSAPSTPAPPKASKPLPIPESRPTNGDISGESKGVIFLQVCTVEVTTHVTSKFAAEIERATKKPPPKKTRVALLTSPYHDASASLSMGSGATADLAARIFSEVLPTKAGRIFIGFPTAQTTGFLAHVSAPSLIPTVERENIDLHARNIADWNKELLRVAGLACRITYVSDFAELRARFGQDPMETLVEKAAYIFQQFTANASHPSTLLGDTMSEAFWNCSKDRSIDILSSKGVMASKDVRMPAETLSFLGEVPMVPQELATKAYTFMLSLHQRGFISDLTMTDIRNGLERRALSEEELAEFLKWCGAKLDSGEIDQAGVRNLFTVTIARIDATDDQSSGKMLPLGEVDTYINAVRITPTLPVPPETIPFKFSKSIPLSQLQMFGWAELSMVRWLRFMTAAPQLQEFTTSEKLASQILILASKCWDQLDPASREAVVNILTPHPILPTKAGMRKPEEAYFPNVKLFDDLPTVIQFNWKEKFLVALGVRKTVDLMVVFNRMLNQAPGSSSEKEAWNHADLIRYFASVMDELPKKDLNLLRETAFLPGQGASVKQGQLFKAAELYAPEQSIVAMGLNQVKLPFDFKPTSREGIMLLRLGLKQWPDTATIVDILHRAGKTNDLQLYHRTIQYFLQNYFSNSYSSEAKQLASVTVPILPTEQAPFPALVGPFQCFINEQAACLGYAVLRSDFRPYADKLGVKRDPEIKDCVLRLIKSPPKTRIDAEMQFAYMASRAAELDHDRKLVEGLAGAGIVPIFRKYYLDPSCSGFEDRTRQQTGKAEMRVHHYDAPETVFVGHDQEYKGILDYVQYGAEATAFLLKVGAKHEPSSHDLASLLCRNPARFLNTIGPERYTDLLRKLAENATNLLKDKDLVKQLMASSAFLGYRDIKDDSKKLISVEEDPLDDFDEPGTHREYSLNKPSDIVIVDDISYFMRFREFLIAAPQEEVLEEFYARFGVKRLSEVIKSEKRIGNPTRDQTPAQQLRKDILERARLFLHEYERDASRKSIRHDAKWLNLNLTVQCVSDISIRFSLTDRNVATSMRRTAVIVKKTGVGTVLYVTPKYDLYEVSSELVRQLIQRPKQNDTIALERILTESLRRLQEKGINVERILRKKEHEARVAKQQELERQYEEQQSAAERAKSGVAPPTPEKGDFSGKELSPGPTPDKTQKMPGAFGGADDMEIAENSKHNNDNSIFSNFTKNLFKKTQTPSTRTDGPQINRDIQATKANIKNAIKECRPAGMDNINTKHHQDASELDKGGYCSGEQWENLYKAFTIPYSGRHIDVYYGREQTEQPKDIHAELQAFLPLIFGLASIFSVNPAALNIFLDKGSNTVAFNLSNTLYFNLAWFMGLHFQDYRTATGRQTALDSWFLTFCHELAHNLVQDHNARHNWYQQQIAIEFSQPYRAALPAFLSDLGAGSQGA</sequence>
<feature type="region of interest" description="Disordered" evidence="1">
    <location>
        <begin position="1424"/>
        <end position="1474"/>
    </location>
</feature>
<dbReference type="InterPro" id="IPR036890">
    <property type="entry name" value="HATPase_C_sf"/>
</dbReference>
<dbReference type="EMBL" id="ML977013">
    <property type="protein sequence ID" value="KAF1951958.1"/>
    <property type="molecule type" value="Genomic_DNA"/>
</dbReference>
<dbReference type="Proteomes" id="UP000800035">
    <property type="component" value="Unassembled WGS sequence"/>
</dbReference>
<feature type="compositionally biased region" description="Basic and acidic residues" evidence="1">
    <location>
        <begin position="1424"/>
        <end position="1433"/>
    </location>
</feature>
<proteinExistence type="predicted"/>
<organism evidence="3 4">
    <name type="scientific">Byssothecium circinans</name>
    <dbReference type="NCBI Taxonomy" id="147558"/>
    <lineage>
        <taxon>Eukaryota</taxon>
        <taxon>Fungi</taxon>
        <taxon>Dikarya</taxon>
        <taxon>Ascomycota</taxon>
        <taxon>Pezizomycotina</taxon>
        <taxon>Dothideomycetes</taxon>
        <taxon>Pleosporomycetidae</taxon>
        <taxon>Pleosporales</taxon>
        <taxon>Massarineae</taxon>
        <taxon>Massarinaceae</taxon>
        <taxon>Byssothecium</taxon>
    </lineage>
</organism>
<feature type="domain" description="Sacsin/Nov" evidence="2">
    <location>
        <begin position="29"/>
        <end position="164"/>
    </location>
</feature>
<evidence type="ECO:0000256" key="1">
    <source>
        <dbReference type="SAM" id="MobiDB-lite"/>
    </source>
</evidence>
<accession>A0A6A5THW2</accession>
<dbReference type="NCBIfam" id="NF047352">
    <property type="entry name" value="P_loop_sacsin"/>
    <property type="match status" value="1"/>
</dbReference>
<feature type="region of interest" description="Disordered" evidence="1">
    <location>
        <begin position="307"/>
        <end position="336"/>
    </location>
</feature>
<dbReference type="PANTHER" id="PTHR47839">
    <property type="entry name" value="DOMAIN PROTEIN, PUTATIVE (AFU_ORTHOLOGUE AFUA_6G04830)-RELATED"/>
    <property type="match status" value="1"/>
</dbReference>
<dbReference type="Pfam" id="PF12449">
    <property type="entry name" value="DUF3684"/>
    <property type="match status" value="1"/>
</dbReference>
<evidence type="ECO:0000313" key="3">
    <source>
        <dbReference type="EMBL" id="KAF1951958.1"/>
    </source>
</evidence>
<keyword evidence="4" id="KW-1185">Reference proteome</keyword>
<reference evidence="3" key="1">
    <citation type="journal article" date="2020" name="Stud. Mycol.">
        <title>101 Dothideomycetes genomes: a test case for predicting lifestyles and emergence of pathogens.</title>
        <authorList>
            <person name="Haridas S."/>
            <person name="Albert R."/>
            <person name="Binder M."/>
            <person name="Bloem J."/>
            <person name="Labutti K."/>
            <person name="Salamov A."/>
            <person name="Andreopoulos B."/>
            <person name="Baker S."/>
            <person name="Barry K."/>
            <person name="Bills G."/>
            <person name="Bluhm B."/>
            <person name="Cannon C."/>
            <person name="Castanera R."/>
            <person name="Culley D."/>
            <person name="Daum C."/>
            <person name="Ezra D."/>
            <person name="Gonzalez J."/>
            <person name="Henrissat B."/>
            <person name="Kuo A."/>
            <person name="Liang C."/>
            <person name="Lipzen A."/>
            <person name="Lutzoni F."/>
            <person name="Magnuson J."/>
            <person name="Mondo S."/>
            <person name="Nolan M."/>
            <person name="Ohm R."/>
            <person name="Pangilinan J."/>
            <person name="Park H.-J."/>
            <person name="Ramirez L."/>
            <person name="Alfaro M."/>
            <person name="Sun H."/>
            <person name="Tritt A."/>
            <person name="Yoshinaga Y."/>
            <person name="Zwiers L.-H."/>
            <person name="Turgeon B."/>
            <person name="Goodwin S."/>
            <person name="Spatafora J."/>
            <person name="Crous P."/>
            <person name="Grigoriev I."/>
        </authorList>
    </citation>
    <scope>NUCLEOTIDE SEQUENCE</scope>
    <source>
        <strain evidence="3">CBS 675.92</strain>
    </source>
</reference>
<name>A0A6A5THW2_9PLEO</name>
<gene>
    <name evidence="3" type="ORF">CC80DRAFT_495614</name>
</gene>
<dbReference type="PANTHER" id="PTHR47839:SF1">
    <property type="entry name" value="DOMAIN PROTEIN, PUTATIVE (AFU_ORTHOLOGUE AFUA_6G04830)-RELATED"/>
    <property type="match status" value="1"/>
</dbReference>
<evidence type="ECO:0000259" key="2">
    <source>
        <dbReference type="Pfam" id="PF25794"/>
    </source>
</evidence>
<dbReference type="InterPro" id="IPR022155">
    <property type="entry name" value="DUF3684"/>
</dbReference>
<dbReference type="Pfam" id="PF25794">
    <property type="entry name" value="SACS"/>
    <property type="match status" value="1"/>
</dbReference>
<evidence type="ECO:0000313" key="4">
    <source>
        <dbReference type="Proteomes" id="UP000800035"/>
    </source>
</evidence>
<dbReference type="SUPFAM" id="SSF55874">
    <property type="entry name" value="ATPase domain of HSP90 chaperone/DNA topoisomerase II/histidine kinase"/>
    <property type="match status" value="1"/>
</dbReference>
<protein>
    <recommendedName>
        <fullName evidence="2">Sacsin/Nov domain-containing protein</fullName>
    </recommendedName>
</protein>
<dbReference type="Gene3D" id="3.30.565.10">
    <property type="entry name" value="Histidine kinase-like ATPase, C-terminal domain"/>
    <property type="match status" value="1"/>
</dbReference>